<dbReference type="SMART" id="SM00860">
    <property type="entry name" value="SMI1_KNR4"/>
    <property type="match status" value="1"/>
</dbReference>
<name>A0A5C6BKT2_9PLAN</name>
<dbReference type="OrthoDB" id="8657476at2"/>
<evidence type="ECO:0000313" key="2">
    <source>
        <dbReference type="EMBL" id="TWU12257.1"/>
    </source>
</evidence>
<dbReference type="RefSeq" id="WP_146369754.1">
    <property type="nucleotide sequence ID" value="NZ_SJPP01000001.1"/>
</dbReference>
<evidence type="ECO:0000259" key="1">
    <source>
        <dbReference type="SMART" id="SM00860"/>
    </source>
</evidence>
<dbReference type="InterPro" id="IPR018958">
    <property type="entry name" value="Knr4/Smi1-like_dom"/>
</dbReference>
<comment type="caution">
    <text evidence="2">The sequence shown here is derived from an EMBL/GenBank/DDBJ whole genome shotgun (WGS) entry which is preliminary data.</text>
</comment>
<keyword evidence="3" id="KW-1185">Reference proteome</keyword>
<gene>
    <name evidence="2" type="ORF">CA54_10800</name>
</gene>
<dbReference type="Proteomes" id="UP000320735">
    <property type="component" value="Unassembled WGS sequence"/>
</dbReference>
<proteinExistence type="predicted"/>
<evidence type="ECO:0000313" key="3">
    <source>
        <dbReference type="Proteomes" id="UP000320735"/>
    </source>
</evidence>
<dbReference type="Pfam" id="PF09346">
    <property type="entry name" value="SMI1_KNR4"/>
    <property type="match status" value="1"/>
</dbReference>
<organism evidence="2 3">
    <name type="scientific">Symmachiella macrocystis</name>
    <dbReference type="NCBI Taxonomy" id="2527985"/>
    <lineage>
        <taxon>Bacteria</taxon>
        <taxon>Pseudomonadati</taxon>
        <taxon>Planctomycetota</taxon>
        <taxon>Planctomycetia</taxon>
        <taxon>Planctomycetales</taxon>
        <taxon>Planctomycetaceae</taxon>
        <taxon>Symmachiella</taxon>
    </lineage>
</organism>
<dbReference type="SUPFAM" id="SSF160631">
    <property type="entry name" value="SMI1/KNR4-like"/>
    <property type="match status" value="1"/>
</dbReference>
<sequence length="161" mass="17593">MSVRINKSGSASETDVAALEAFLGVELPSEYKIFLNEYDGAIPEPNVFSIGNTNDSGVNGFIPAQKILIELKGIIDEIPPLAFPFAWAEGGNDVVIDMGKDGAVLFWDHETAEVTKIANDFNEFLSLLLRFNIDDVKLNPGQVTSSWIDPDFLKELGLDDS</sequence>
<dbReference type="InterPro" id="IPR037883">
    <property type="entry name" value="Knr4/Smi1-like_sf"/>
</dbReference>
<feature type="domain" description="Knr4/Smi1-like" evidence="1">
    <location>
        <begin position="10"/>
        <end position="127"/>
    </location>
</feature>
<dbReference type="EMBL" id="SJPP01000001">
    <property type="protein sequence ID" value="TWU12257.1"/>
    <property type="molecule type" value="Genomic_DNA"/>
</dbReference>
<protein>
    <submittedName>
        <fullName evidence="2">SMI1 / KNR4 family protein</fullName>
    </submittedName>
</protein>
<reference evidence="2 3" key="1">
    <citation type="submission" date="2019-02" db="EMBL/GenBank/DDBJ databases">
        <title>Deep-cultivation of Planctomycetes and their phenomic and genomic characterization uncovers novel biology.</title>
        <authorList>
            <person name="Wiegand S."/>
            <person name="Jogler M."/>
            <person name="Boedeker C."/>
            <person name="Pinto D."/>
            <person name="Vollmers J."/>
            <person name="Rivas-Marin E."/>
            <person name="Kohn T."/>
            <person name="Peeters S.H."/>
            <person name="Heuer A."/>
            <person name="Rast P."/>
            <person name="Oberbeckmann S."/>
            <person name="Bunk B."/>
            <person name="Jeske O."/>
            <person name="Meyerdierks A."/>
            <person name="Storesund J.E."/>
            <person name="Kallscheuer N."/>
            <person name="Luecker S."/>
            <person name="Lage O.M."/>
            <person name="Pohl T."/>
            <person name="Merkel B.J."/>
            <person name="Hornburger P."/>
            <person name="Mueller R.-W."/>
            <person name="Bruemmer F."/>
            <person name="Labrenz M."/>
            <person name="Spormann A.M."/>
            <person name="Op Den Camp H."/>
            <person name="Overmann J."/>
            <person name="Amann R."/>
            <person name="Jetten M.S.M."/>
            <person name="Mascher T."/>
            <person name="Medema M.H."/>
            <person name="Devos D.P."/>
            <person name="Kaster A.-K."/>
            <person name="Ovreas L."/>
            <person name="Rohde M."/>
            <person name="Galperin M.Y."/>
            <person name="Jogler C."/>
        </authorList>
    </citation>
    <scope>NUCLEOTIDE SEQUENCE [LARGE SCALE GENOMIC DNA]</scope>
    <source>
        <strain evidence="2 3">CA54</strain>
    </source>
</reference>
<accession>A0A5C6BKT2</accession>
<dbReference type="AlphaFoldDB" id="A0A5C6BKT2"/>
<dbReference type="Gene3D" id="3.40.1580.10">
    <property type="entry name" value="SMI1/KNR4-like"/>
    <property type="match status" value="1"/>
</dbReference>